<feature type="transmembrane region" description="Helical" evidence="4">
    <location>
        <begin position="141"/>
        <end position="159"/>
    </location>
</feature>
<feature type="transmembrane region" description="Helical" evidence="4">
    <location>
        <begin position="236"/>
        <end position="258"/>
    </location>
</feature>
<feature type="transmembrane region" description="Helical" evidence="4">
    <location>
        <begin position="328"/>
        <end position="354"/>
    </location>
</feature>
<evidence type="ECO:0000313" key="6">
    <source>
        <dbReference type="EMBL" id="KAF2634175.1"/>
    </source>
</evidence>
<dbReference type="InterPro" id="IPR011701">
    <property type="entry name" value="MFS"/>
</dbReference>
<feature type="transmembrane region" description="Helical" evidence="4">
    <location>
        <begin position="107"/>
        <end position="129"/>
    </location>
</feature>
<feature type="transmembrane region" description="Helical" evidence="4">
    <location>
        <begin position="273"/>
        <end position="295"/>
    </location>
</feature>
<feature type="domain" description="Major facilitator superfamily (MFS) profile" evidence="5">
    <location>
        <begin position="236"/>
        <end position="425"/>
    </location>
</feature>
<comment type="subcellular location">
    <subcellularLocation>
        <location evidence="1">Membrane</location>
        <topology evidence="1">Multi-pass membrane protein</topology>
    </subcellularLocation>
</comment>
<dbReference type="InterPro" id="IPR020846">
    <property type="entry name" value="MFS_dom"/>
</dbReference>
<dbReference type="EMBL" id="MU006856">
    <property type="protein sequence ID" value="KAF2634175.1"/>
    <property type="molecule type" value="Genomic_DNA"/>
</dbReference>
<evidence type="ECO:0000256" key="1">
    <source>
        <dbReference type="ARBA" id="ARBA00004141"/>
    </source>
</evidence>
<dbReference type="OrthoDB" id="6509908at2759"/>
<dbReference type="Gene3D" id="1.20.1250.20">
    <property type="entry name" value="MFS general substrate transporter like domains"/>
    <property type="match status" value="2"/>
</dbReference>
<feature type="region of interest" description="Disordered" evidence="3">
    <location>
        <begin position="1"/>
        <end position="24"/>
    </location>
</feature>
<evidence type="ECO:0000259" key="5">
    <source>
        <dbReference type="PROSITE" id="PS50850"/>
    </source>
</evidence>
<dbReference type="SUPFAM" id="SSF103473">
    <property type="entry name" value="MFS general substrate transporter"/>
    <property type="match status" value="1"/>
</dbReference>
<keyword evidence="7" id="KW-1185">Reference proteome</keyword>
<comment type="similarity">
    <text evidence="2">Belongs to the major facilitator superfamily. Monocarboxylate porter (TC 2.A.1.13) family.</text>
</comment>
<keyword evidence="4" id="KW-0812">Transmembrane</keyword>
<dbReference type="InterPro" id="IPR036259">
    <property type="entry name" value="MFS_trans_sf"/>
</dbReference>
<dbReference type="GO" id="GO:0022857">
    <property type="term" value="F:transmembrane transporter activity"/>
    <property type="evidence" value="ECO:0007669"/>
    <property type="project" value="InterPro"/>
</dbReference>
<reference evidence="6" key="1">
    <citation type="journal article" date="2020" name="Stud. Mycol.">
        <title>101 Dothideomycetes genomes: a test case for predicting lifestyles and emergence of pathogens.</title>
        <authorList>
            <person name="Haridas S."/>
            <person name="Albert R."/>
            <person name="Binder M."/>
            <person name="Bloem J."/>
            <person name="Labutti K."/>
            <person name="Salamov A."/>
            <person name="Andreopoulos B."/>
            <person name="Baker S."/>
            <person name="Barry K."/>
            <person name="Bills G."/>
            <person name="Bluhm B."/>
            <person name="Cannon C."/>
            <person name="Castanera R."/>
            <person name="Culley D."/>
            <person name="Daum C."/>
            <person name="Ezra D."/>
            <person name="Gonzalez J."/>
            <person name="Henrissat B."/>
            <person name="Kuo A."/>
            <person name="Liang C."/>
            <person name="Lipzen A."/>
            <person name="Lutzoni F."/>
            <person name="Magnuson J."/>
            <person name="Mondo S."/>
            <person name="Nolan M."/>
            <person name="Ohm R."/>
            <person name="Pangilinan J."/>
            <person name="Park H.-J."/>
            <person name="Ramirez L."/>
            <person name="Alfaro M."/>
            <person name="Sun H."/>
            <person name="Tritt A."/>
            <person name="Yoshinaga Y."/>
            <person name="Zwiers L.-H."/>
            <person name="Turgeon B."/>
            <person name="Goodwin S."/>
            <person name="Spatafora J."/>
            <person name="Crous P."/>
            <person name="Grigoriev I."/>
        </authorList>
    </citation>
    <scope>NUCLEOTIDE SEQUENCE</scope>
    <source>
        <strain evidence="6">CBS 473.64</strain>
    </source>
</reference>
<feature type="transmembrane region" description="Helical" evidence="4">
    <location>
        <begin position="166"/>
        <end position="183"/>
    </location>
</feature>
<evidence type="ECO:0000256" key="3">
    <source>
        <dbReference type="SAM" id="MobiDB-lite"/>
    </source>
</evidence>
<feature type="transmembrane region" description="Helical" evidence="4">
    <location>
        <begin position="43"/>
        <end position="64"/>
    </location>
</feature>
<organism evidence="6 7">
    <name type="scientific">Massarina eburnea CBS 473.64</name>
    <dbReference type="NCBI Taxonomy" id="1395130"/>
    <lineage>
        <taxon>Eukaryota</taxon>
        <taxon>Fungi</taxon>
        <taxon>Dikarya</taxon>
        <taxon>Ascomycota</taxon>
        <taxon>Pezizomycotina</taxon>
        <taxon>Dothideomycetes</taxon>
        <taxon>Pleosporomycetidae</taxon>
        <taxon>Pleosporales</taxon>
        <taxon>Massarineae</taxon>
        <taxon>Massarinaceae</taxon>
        <taxon>Massarina</taxon>
    </lineage>
</organism>
<feature type="transmembrane region" description="Helical" evidence="4">
    <location>
        <begin position="76"/>
        <end position="95"/>
    </location>
</feature>
<keyword evidence="4" id="KW-1133">Transmembrane helix</keyword>
<proteinExistence type="inferred from homology"/>
<name>A0A6A6RGC1_9PLEO</name>
<feature type="transmembrane region" description="Helical" evidence="4">
    <location>
        <begin position="195"/>
        <end position="215"/>
    </location>
</feature>
<keyword evidence="4" id="KW-0472">Membrane</keyword>
<dbReference type="PANTHER" id="PTHR11360:SF234">
    <property type="entry name" value="MFS-TYPE TRANSPORTER DBAD-RELATED"/>
    <property type="match status" value="1"/>
</dbReference>
<feature type="transmembrane region" description="Helical" evidence="4">
    <location>
        <begin position="302"/>
        <end position="322"/>
    </location>
</feature>
<feature type="compositionally biased region" description="Basic and acidic residues" evidence="3">
    <location>
        <begin position="1"/>
        <end position="14"/>
    </location>
</feature>
<evidence type="ECO:0000256" key="4">
    <source>
        <dbReference type="SAM" id="Phobius"/>
    </source>
</evidence>
<accession>A0A6A6RGC1</accession>
<protein>
    <submittedName>
        <fullName evidence="6">MFS general substrate transporter</fullName>
    </submittedName>
</protein>
<gene>
    <name evidence="6" type="ORF">P280DRAFT_502617</name>
</gene>
<dbReference type="GO" id="GO:0016020">
    <property type="term" value="C:membrane"/>
    <property type="evidence" value="ECO:0007669"/>
    <property type="project" value="UniProtKB-SubCell"/>
</dbReference>
<sequence length="425" mass="45783">MPITDLSDRLGKEEDAYESIPPPAPQVPLQDGGPVAWMQCAGAFCLFFNSWGLVNTFGAFQAYYASSVLRDVSPSTISWIGSLQAFLFVFGGVITGPLYDRGYLRTLVRLGSALVVLGLVMTSLCSKYWQFMLAQGLLTGLGNAMFFVPSMALLPTYFVKRRALSTGIAITGGNLGGIVYSVVFRQLQPRIGFGWATRTIALVMLVTLLLPMICLKMRVRPTVARQFFDPQPWTELPFATFAASCFSGLIGLYIPYFYIDSFARENGLAATQLALYLLPIMNTGSVFGRVTLCYIADRSGPVSILILCALGSAISAFAWSGVTSVKGLITFSIFYGCFSGTFLSLVMTTVAVVLCPDLSVLGTRIGMACIPCAVGLLIGSPIGGTTIKHGWLGLQLLTGVALTLSMAGMIGLRVLKVGWRPFKRC</sequence>
<dbReference type="Proteomes" id="UP000799753">
    <property type="component" value="Unassembled WGS sequence"/>
</dbReference>
<dbReference type="PANTHER" id="PTHR11360">
    <property type="entry name" value="MONOCARBOXYLATE TRANSPORTER"/>
    <property type="match status" value="1"/>
</dbReference>
<dbReference type="Pfam" id="PF07690">
    <property type="entry name" value="MFS_1"/>
    <property type="match status" value="1"/>
</dbReference>
<dbReference type="InterPro" id="IPR050327">
    <property type="entry name" value="Proton-linked_MCT"/>
</dbReference>
<feature type="transmembrane region" description="Helical" evidence="4">
    <location>
        <begin position="394"/>
        <end position="415"/>
    </location>
</feature>
<feature type="transmembrane region" description="Helical" evidence="4">
    <location>
        <begin position="361"/>
        <end position="382"/>
    </location>
</feature>
<evidence type="ECO:0000256" key="2">
    <source>
        <dbReference type="ARBA" id="ARBA00006727"/>
    </source>
</evidence>
<dbReference type="AlphaFoldDB" id="A0A6A6RGC1"/>
<evidence type="ECO:0000313" key="7">
    <source>
        <dbReference type="Proteomes" id="UP000799753"/>
    </source>
</evidence>
<dbReference type="PROSITE" id="PS50850">
    <property type="entry name" value="MFS"/>
    <property type="match status" value="1"/>
</dbReference>